<dbReference type="RefSeq" id="WP_133212653.1">
    <property type="nucleotide sequence ID" value="NZ_SMSE01000002.1"/>
</dbReference>
<dbReference type="Gene3D" id="3.10.20.560">
    <property type="entry name" value="Phenol hydroxylase"/>
    <property type="match status" value="1"/>
</dbReference>
<organism evidence="1 2">
    <name type="scientific">Seongchinamella unica</name>
    <dbReference type="NCBI Taxonomy" id="2547392"/>
    <lineage>
        <taxon>Bacteria</taxon>
        <taxon>Pseudomonadati</taxon>
        <taxon>Pseudomonadota</taxon>
        <taxon>Gammaproteobacteria</taxon>
        <taxon>Cellvibrionales</taxon>
        <taxon>Halieaceae</taxon>
        <taxon>Seongchinamella</taxon>
    </lineage>
</organism>
<name>A0A4R5LT06_9GAMM</name>
<comment type="caution">
    <text evidence="1">The sequence shown here is derived from an EMBL/GenBank/DDBJ whole genome shotgun (WGS) entry which is preliminary data.</text>
</comment>
<dbReference type="AlphaFoldDB" id="A0A4R5LT06"/>
<dbReference type="Pfam" id="PF04663">
    <property type="entry name" value="Phenol_monoox"/>
    <property type="match status" value="1"/>
</dbReference>
<dbReference type="InterPro" id="IPR043010">
    <property type="entry name" value="Phenol_hydroxylase_sf"/>
</dbReference>
<proteinExistence type="predicted"/>
<evidence type="ECO:0000313" key="2">
    <source>
        <dbReference type="Proteomes" id="UP000295554"/>
    </source>
</evidence>
<evidence type="ECO:0000313" key="1">
    <source>
        <dbReference type="EMBL" id="TDG14063.1"/>
    </source>
</evidence>
<protein>
    <submittedName>
        <fullName evidence="1">Phenol hydroxylase</fullName>
    </submittedName>
</protein>
<sequence length="120" mass="12995">MPVAAIVDNYRGERLDALANFHGNQILYLGWDHHLMFCSPVALPVPPDMPFGKVIGELMPGAFSLHPEFGQIDWSGVVWHLNGEPFTPDMDKGLAEQGIDHKSIVRFATPGLDGIGGSGS</sequence>
<dbReference type="OrthoDB" id="5343663at2"/>
<reference evidence="1 2" key="1">
    <citation type="submission" date="2019-03" db="EMBL/GenBank/DDBJ databases">
        <title>Seongchinamella monodicae gen. nov., sp. nov., a novel member of the Gammaproteobacteria isolated from a tidal mudflat of beach.</title>
        <authorList>
            <person name="Yang H.G."/>
            <person name="Kang J.W."/>
            <person name="Lee S.D."/>
        </authorList>
    </citation>
    <scope>NUCLEOTIDE SEQUENCE [LARGE SCALE GENOMIC DNA]</scope>
    <source>
        <strain evidence="1 2">GH4-78</strain>
    </source>
</reference>
<dbReference type="EMBL" id="SMSE01000002">
    <property type="protein sequence ID" value="TDG14063.1"/>
    <property type="molecule type" value="Genomic_DNA"/>
</dbReference>
<accession>A0A4R5LT06</accession>
<dbReference type="Proteomes" id="UP000295554">
    <property type="component" value="Unassembled WGS sequence"/>
</dbReference>
<dbReference type="GO" id="GO:0018662">
    <property type="term" value="F:phenol 2-monooxygenase activity"/>
    <property type="evidence" value="ECO:0007669"/>
    <property type="project" value="InterPro"/>
</dbReference>
<gene>
    <name evidence="1" type="ORF">E2F43_11285</name>
</gene>
<dbReference type="InterPro" id="IPR006756">
    <property type="entry name" value="Phenol_hydroxylase"/>
</dbReference>
<keyword evidence="2" id="KW-1185">Reference proteome</keyword>